<organism evidence="1 2">
    <name type="scientific">Cytobacillus eiseniae</name>
    <dbReference type="NCBI Taxonomy" id="762947"/>
    <lineage>
        <taxon>Bacteria</taxon>
        <taxon>Bacillati</taxon>
        <taxon>Bacillota</taxon>
        <taxon>Bacilli</taxon>
        <taxon>Bacillales</taxon>
        <taxon>Bacillaceae</taxon>
        <taxon>Cytobacillus</taxon>
    </lineage>
</organism>
<keyword evidence="2" id="KW-1185">Reference proteome</keyword>
<gene>
    <name evidence="1" type="ORF">J2Z40_001900</name>
</gene>
<dbReference type="InterPro" id="IPR019658">
    <property type="entry name" value="DUF2515"/>
</dbReference>
<proteinExistence type="predicted"/>
<reference evidence="1 2" key="1">
    <citation type="submission" date="2021-03" db="EMBL/GenBank/DDBJ databases">
        <title>Genomic Encyclopedia of Type Strains, Phase IV (KMG-IV): sequencing the most valuable type-strain genomes for metagenomic binning, comparative biology and taxonomic classification.</title>
        <authorList>
            <person name="Goeker M."/>
        </authorList>
    </citation>
    <scope>NUCLEOTIDE SEQUENCE [LARGE SCALE GENOMIC DNA]</scope>
    <source>
        <strain evidence="1 2">DSM 26675</strain>
    </source>
</reference>
<comment type="caution">
    <text evidence="1">The sequence shown here is derived from an EMBL/GenBank/DDBJ whole genome shotgun (WGS) entry which is preliminary data.</text>
</comment>
<protein>
    <recommendedName>
        <fullName evidence="3">DUF2515 domain-containing protein</fullName>
    </recommendedName>
</protein>
<accession>A0ABS4REK1</accession>
<dbReference type="EMBL" id="JAGIKZ010000008">
    <property type="protein sequence ID" value="MBP2241338.1"/>
    <property type="molecule type" value="Genomic_DNA"/>
</dbReference>
<sequence>MFDKKDSTIGQLDFAEIQLINEIKDKTDKNNLDNISRTDAYFSYYNQNPEILWSFLASMVSRNAGWNMCDLKGALFPKLLKKNFRKKLFFTYERANWLIFSDAYPQLLLYQYSTKIKRPMFHLLKFFHVSTFMVREWKQFWRERNMQRLMIALIINEQNIIQKPVIKHPIYNSSIFQSPLFLFQDWFHFSAVLFPTCKGELFGASVNGFKSVSKRIDLGKRLAEILFNKGLYPSFYEFARKTVHTGSRYDYEHFFIHKPKRTTPFLRCAYPIINHHRHQLTDWSNSVRLKKTWINSSVKHHHPIHLTKWYLDKQKQISKAVFLKEKI</sequence>
<name>A0ABS4REK1_9BACI</name>
<evidence type="ECO:0000313" key="2">
    <source>
        <dbReference type="Proteomes" id="UP001519293"/>
    </source>
</evidence>
<evidence type="ECO:0000313" key="1">
    <source>
        <dbReference type="EMBL" id="MBP2241338.1"/>
    </source>
</evidence>
<evidence type="ECO:0008006" key="3">
    <source>
        <dbReference type="Google" id="ProtNLM"/>
    </source>
</evidence>
<dbReference type="RefSeq" id="WP_066395385.1">
    <property type="nucleotide sequence ID" value="NZ_JAGIKZ010000008.1"/>
</dbReference>
<dbReference type="Pfam" id="PF10720">
    <property type="entry name" value="DUF2515"/>
    <property type="match status" value="1"/>
</dbReference>
<dbReference type="Proteomes" id="UP001519293">
    <property type="component" value="Unassembled WGS sequence"/>
</dbReference>